<dbReference type="Proteomes" id="UP000198793">
    <property type="component" value="Unassembled WGS sequence"/>
</dbReference>
<dbReference type="RefSeq" id="WP_090676551.1">
    <property type="nucleotide sequence ID" value="NZ_FNIT01000012.1"/>
</dbReference>
<dbReference type="AlphaFoldDB" id="A0A1H0M4B2"/>
<accession>A0A1H0M4B2</accession>
<keyword evidence="2" id="KW-1185">Reference proteome</keyword>
<gene>
    <name evidence="1" type="ORF">SAMN05192530_11257</name>
</gene>
<protein>
    <submittedName>
        <fullName evidence="1">Uncharacterized protein</fullName>
    </submittedName>
</protein>
<organism evidence="1 2">
    <name type="scientific">Aureimonas jatrophae</name>
    <dbReference type="NCBI Taxonomy" id="1166073"/>
    <lineage>
        <taxon>Bacteria</taxon>
        <taxon>Pseudomonadati</taxon>
        <taxon>Pseudomonadota</taxon>
        <taxon>Alphaproteobacteria</taxon>
        <taxon>Hyphomicrobiales</taxon>
        <taxon>Aurantimonadaceae</taxon>
        <taxon>Aureimonas</taxon>
    </lineage>
</organism>
<sequence length="320" mass="36359">MRWYVNDASLQGQYGDPSVFEQTLRELLSARTRVSAIKKDLRSTRALQNATASPGLTVRQILQRVRDRDLRSAFHSWLDRTGPFVEDDRLDEQDDYFEFEGVDVTSTGLGEAARRTKNGEDCATFSFPGGPRDFARGPLAIDHGLSEDRLGGYAVHNLWRVDRLIDHALSCGPGIRSWSELVDHARTKYRYLDILGLHEHDLLAREPFEASIRDRSLALMGLLDAYMAGRRKDGSEGPGARSVIETHFTGERALFTGESATNERLFEAEMTFTRADGVKCFAPWHGKISHRFFRLHFEWPVPPQTTRLTVFYLGPKITKR</sequence>
<evidence type="ECO:0000313" key="2">
    <source>
        <dbReference type="Proteomes" id="UP000198793"/>
    </source>
</evidence>
<name>A0A1H0M4B2_9HYPH</name>
<dbReference type="STRING" id="1166073.SAMN05192530_11257"/>
<reference evidence="1 2" key="1">
    <citation type="submission" date="2016-10" db="EMBL/GenBank/DDBJ databases">
        <authorList>
            <person name="de Groot N.N."/>
        </authorList>
    </citation>
    <scope>NUCLEOTIDE SEQUENCE [LARGE SCALE GENOMIC DNA]</scope>
    <source>
        <strain evidence="2">L7-484,KACC 16230,DSM 25025</strain>
    </source>
</reference>
<dbReference type="EMBL" id="FNIT01000012">
    <property type="protein sequence ID" value="SDO75056.1"/>
    <property type="molecule type" value="Genomic_DNA"/>
</dbReference>
<proteinExistence type="predicted"/>
<evidence type="ECO:0000313" key="1">
    <source>
        <dbReference type="EMBL" id="SDO75056.1"/>
    </source>
</evidence>
<dbReference type="OrthoDB" id="3078289at2"/>